<evidence type="ECO:0000313" key="6">
    <source>
        <dbReference type="Proteomes" id="UP000001593"/>
    </source>
</evidence>
<dbReference type="InParanoid" id="A7RM72"/>
<comment type="subcellular location">
    <subcellularLocation>
        <location evidence="1">Nucleus</location>
    </subcellularLocation>
</comment>
<dbReference type="PROSITE" id="PS50102">
    <property type="entry name" value="RRM"/>
    <property type="match status" value="2"/>
</dbReference>
<dbReference type="AlphaFoldDB" id="A7RM72"/>
<feature type="domain" description="RRM" evidence="4">
    <location>
        <begin position="9"/>
        <end position="86"/>
    </location>
</feature>
<dbReference type="Proteomes" id="UP000001593">
    <property type="component" value="Unassembled WGS sequence"/>
</dbReference>
<dbReference type="SUPFAM" id="SSF54928">
    <property type="entry name" value="RNA-binding domain, RBD"/>
    <property type="match status" value="1"/>
</dbReference>
<dbReference type="GO" id="GO:0003723">
    <property type="term" value="F:RNA binding"/>
    <property type="evidence" value="ECO:0000318"/>
    <property type="project" value="GO_Central"/>
</dbReference>
<evidence type="ECO:0000313" key="5">
    <source>
        <dbReference type="EMBL" id="EDO47551.1"/>
    </source>
</evidence>
<dbReference type="eggNOG" id="KOG0118">
    <property type="taxonomic scope" value="Eukaryota"/>
</dbReference>
<dbReference type="HOGENOM" id="CLU_1717833_0_0_1"/>
<accession>A7RM72</accession>
<organism evidence="5 6">
    <name type="scientific">Nematostella vectensis</name>
    <name type="common">Starlet sea anemone</name>
    <dbReference type="NCBI Taxonomy" id="45351"/>
    <lineage>
        <taxon>Eukaryota</taxon>
        <taxon>Metazoa</taxon>
        <taxon>Cnidaria</taxon>
        <taxon>Anthozoa</taxon>
        <taxon>Hexacorallia</taxon>
        <taxon>Actiniaria</taxon>
        <taxon>Edwardsiidae</taxon>
        <taxon>Nematostella</taxon>
    </lineage>
</organism>
<reference evidence="5 6" key="1">
    <citation type="journal article" date="2007" name="Science">
        <title>Sea anemone genome reveals ancestral eumetazoan gene repertoire and genomic organization.</title>
        <authorList>
            <person name="Putnam N.H."/>
            <person name="Srivastava M."/>
            <person name="Hellsten U."/>
            <person name="Dirks B."/>
            <person name="Chapman J."/>
            <person name="Salamov A."/>
            <person name="Terry A."/>
            <person name="Shapiro H."/>
            <person name="Lindquist E."/>
            <person name="Kapitonov V.V."/>
            <person name="Jurka J."/>
            <person name="Genikhovich G."/>
            <person name="Grigoriev I.V."/>
            <person name="Lucas S.M."/>
            <person name="Steele R.E."/>
            <person name="Finnerty J.R."/>
            <person name="Technau U."/>
            <person name="Martindale M.Q."/>
            <person name="Rokhsar D.S."/>
        </authorList>
    </citation>
    <scope>NUCLEOTIDE SEQUENCE [LARGE SCALE GENOMIC DNA]</scope>
    <source>
        <strain evidence="6">CH2 X CH6</strain>
    </source>
</reference>
<dbReference type="Pfam" id="PF00076">
    <property type="entry name" value="RRM_1"/>
    <property type="match status" value="2"/>
</dbReference>
<dbReference type="GO" id="GO:0000785">
    <property type="term" value="C:chromatin"/>
    <property type="evidence" value="ECO:0000318"/>
    <property type="project" value="GO_Central"/>
</dbReference>
<dbReference type="CDD" id="cd00590">
    <property type="entry name" value="RRM_SF"/>
    <property type="match status" value="1"/>
</dbReference>
<keyword evidence="6" id="KW-1185">Reference proteome</keyword>
<feature type="non-terminal residue" evidence="5">
    <location>
        <position position="153"/>
    </location>
</feature>
<dbReference type="STRING" id="45351.A7RM72"/>
<feature type="domain" description="RRM" evidence="4">
    <location>
        <begin position="88"/>
        <end position="153"/>
    </location>
</feature>
<proteinExistence type="predicted"/>
<dbReference type="InterPro" id="IPR035979">
    <property type="entry name" value="RBD_domain_sf"/>
</dbReference>
<evidence type="ECO:0000256" key="2">
    <source>
        <dbReference type="ARBA" id="ARBA00023242"/>
    </source>
</evidence>
<evidence type="ECO:0000256" key="1">
    <source>
        <dbReference type="ARBA" id="ARBA00004123"/>
    </source>
</evidence>
<dbReference type="PANTHER" id="PTHR48033:SF10">
    <property type="entry name" value="RNA-BINDING PROTEIN SQUID"/>
    <property type="match status" value="1"/>
</dbReference>
<dbReference type="SMART" id="SM00360">
    <property type="entry name" value="RRM"/>
    <property type="match status" value="2"/>
</dbReference>
<protein>
    <recommendedName>
        <fullName evidence="4">RRM domain-containing protein</fullName>
    </recommendedName>
</protein>
<dbReference type="PhylomeDB" id="A7RM72"/>
<gene>
    <name evidence="5" type="ORF">NEMVEDRAFT_v1g86628</name>
</gene>
<name>A7RM72_NEMVE</name>
<dbReference type="GO" id="GO:0010468">
    <property type="term" value="P:regulation of gene expression"/>
    <property type="evidence" value="ECO:0000318"/>
    <property type="project" value="GO_Central"/>
</dbReference>
<dbReference type="PANTHER" id="PTHR48033">
    <property type="entry name" value="RNA-BINDING (RRM/RBD/RNP MOTIFS) FAMILY PROTEIN"/>
    <property type="match status" value="1"/>
</dbReference>
<dbReference type="InterPro" id="IPR000504">
    <property type="entry name" value="RRM_dom"/>
</dbReference>
<dbReference type="EMBL" id="DS469519">
    <property type="protein sequence ID" value="EDO47551.1"/>
    <property type="molecule type" value="Genomic_DNA"/>
</dbReference>
<keyword evidence="3" id="KW-0694">RNA-binding</keyword>
<sequence length="153" mass="17353">MDLLEQSRRTIFVGSLHPSTVESTIFEYFSTLGEQVEHVKCIRTLSGKSKGFAFVRLRKKEAVESVLGRDDHVIDNSDVSMEKQDTYRKVILKNIPSSIGESQILEHFSSSGEIASVYIPENLKTKERKGHCIVTFASVTEAFEVVKKRKHHI</sequence>
<dbReference type="InterPro" id="IPR012677">
    <property type="entry name" value="Nucleotide-bd_a/b_plait_sf"/>
</dbReference>
<dbReference type="GO" id="GO:0005654">
    <property type="term" value="C:nucleoplasm"/>
    <property type="evidence" value="ECO:0000318"/>
    <property type="project" value="GO_Central"/>
</dbReference>
<evidence type="ECO:0000259" key="4">
    <source>
        <dbReference type="PROSITE" id="PS50102"/>
    </source>
</evidence>
<evidence type="ECO:0000256" key="3">
    <source>
        <dbReference type="PROSITE-ProRule" id="PRU00176"/>
    </source>
</evidence>
<dbReference type="Gene3D" id="3.30.70.330">
    <property type="match status" value="2"/>
</dbReference>
<keyword evidence="2" id="KW-0539">Nucleus</keyword>